<evidence type="ECO:0000313" key="1">
    <source>
        <dbReference type="EMBL" id="KAJ8008900.1"/>
    </source>
</evidence>
<dbReference type="EMBL" id="CM055734">
    <property type="protein sequence ID" value="KAJ8008900.1"/>
    <property type="molecule type" value="Genomic_DNA"/>
</dbReference>
<organism evidence="1 2">
    <name type="scientific">Dallia pectoralis</name>
    <name type="common">Alaska blackfish</name>
    <dbReference type="NCBI Taxonomy" id="75939"/>
    <lineage>
        <taxon>Eukaryota</taxon>
        <taxon>Metazoa</taxon>
        <taxon>Chordata</taxon>
        <taxon>Craniata</taxon>
        <taxon>Vertebrata</taxon>
        <taxon>Euteleostomi</taxon>
        <taxon>Actinopterygii</taxon>
        <taxon>Neopterygii</taxon>
        <taxon>Teleostei</taxon>
        <taxon>Protacanthopterygii</taxon>
        <taxon>Esociformes</taxon>
        <taxon>Umbridae</taxon>
        <taxon>Dallia</taxon>
    </lineage>
</organism>
<reference evidence="1" key="1">
    <citation type="submission" date="2021-05" db="EMBL/GenBank/DDBJ databases">
        <authorList>
            <person name="Pan Q."/>
            <person name="Jouanno E."/>
            <person name="Zahm M."/>
            <person name="Klopp C."/>
            <person name="Cabau C."/>
            <person name="Louis A."/>
            <person name="Berthelot C."/>
            <person name="Parey E."/>
            <person name="Roest Crollius H."/>
            <person name="Montfort J."/>
            <person name="Robinson-Rechavi M."/>
            <person name="Bouchez O."/>
            <person name="Lampietro C."/>
            <person name="Lopez Roques C."/>
            <person name="Donnadieu C."/>
            <person name="Postlethwait J."/>
            <person name="Bobe J."/>
            <person name="Dillon D."/>
            <person name="Chandos A."/>
            <person name="von Hippel F."/>
            <person name="Guiguen Y."/>
        </authorList>
    </citation>
    <scope>NUCLEOTIDE SEQUENCE</scope>
    <source>
        <strain evidence="1">YG-Jan2019</strain>
    </source>
</reference>
<proteinExistence type="predicted"/>
<dbReference type="Proteomes" id="UP001157502">
    <property type="component" value="Chromosome 7"/>
</dbReference>
<protein>
    <submittedName>
        <fullName evidence="1">Uncharacterized protein</fullName>
    </submittedName>
</protein>
<gene>
    <name evidence="1" type="ORF">DPEC_G00083230</name>
</gene>
<comment type="caution">
    <text evidence="1">The sequence shown here is derived from an EMBL/GenBank/DDBJ whole genome shotgun (WGS) entry which is preliminary data.</text>
</comment>
<keyword evidence="2" id="KW-1185">Reference proteome</keyword>
<evidence type="ECO:0000313" key="2">
    <source>
        <dbReference type="Proteomes" id="UP001157502"/>
    </source>
</evidence>
<sequence>MKSNKKTAPKWLQPFQLPGFSESESPAAFIRDYATLGNSGPVQIHCSHRVLSQAPAAASLHLSKVRMRSRTSTAMESPDQINQVAPPTKAFQKNAEENTPELVKRKMKVRRAEKGEEETQMQETSEINKGQRKTAGLTDLSKDDLLHLLGVMEGEVQAREDIIHMLKSERTRPNALEAHYGSANPIKPLQALQRDSLLTHNTTTLRDDVYEMPMQELDRLEEKNRETYRRMLEQLLLAEKCHRRTVHELDNEKFKHTDFMNKSDDFTNLLEQERERYLSRRASRNRTADIIIQIQRTSETDKIQSWTCLSDNSVRDKWMLPSQSDTKHQGKIHQGKRHQAKIHQGKRHQAKIHQAKIHQAAACDNTFLTVTVISEIDCRLKKLLEQEKAYQARKDKDHSRRLEKVRVELVKLKSFALMLVDERQLHIEQIDQQSQKVQELSNKLQEREQQLATLSGTAKEDRQRVLRLEAELECKAVKFTREHEEMTAKLATQQTQSRELRVKLAGLASRIKELEESNKTLQRSEEDLVELRDKISKGECGNSSVMAELETLRKKVLEMEGKDEEITKTEHQARELRKRLQDEETTGRELRMEVEKLQKRMVELEKLEGAFNTSKSECATLHVNLDKEKVLAKGLAGELDTVKKRVKELENSESRLEKAELSLKDDMMKLKSFTVILVEERKNMTERIKQEELKSNDLNKMFQTEQGKVMEVTEKLIEESKKLLKLKSEMVVKVTSLTQEKDELKMKLASEEEKCRGLSLKVGATTKRMDQLEEAERESLKYRTNKDKRSLDEDHKVKELTQEIDRLKNRLKQLEVLEGDLLKTEDEYDSLEKKFRTEQEKANALSEVLEDMKSQIARNKAIEKGEAVSQEVEFRTRCKMEEAKTRDLQADVQALKEKIHELMNKEDQLSQLQVDYSVLQQRFLEGEDKQNRMSQEVDNLTKELEVTKRYSRALRPSMNGRRIVDVPVTSTAVQTDVFVNEPAEEETPAVFIRKCVLEENHIMSNLRQRGLKKPATVLERYPPAATELGTRKSWIPWMKKKDAVMITQTSPEKTSARQVNGDSFSCPPEPTMSQKPGRPLHIRVTPDPESSTATLEITSPRAEDFFSSAAIMPTLGLQRPRITIVPRPTSVSSRSKPGEGVTGGPERCKSPVTITTISRTKSPDQSKGPTRSDSNRPLSPVSIITVSTGPLAEDLASASSGSHDVSTVGRAVFRVTPEKQQVASPIREYTSNSSIITTTEDNKIHIHLGPQFKRPPDGVSSSPTVTLRPLSAESKESPTGTVLRSPRHPNNTTFAAGKTVASKLTSSITIVPVTSASSRPTQSVTGTDLQSTRAGVTRIPVSKGMKTGKAVVTGVSSVTRLESHTESQSVKIELRRSMSTEDISYNAKEEDGHVTVPVGGAMKNKKPDNTAFKQQRLPAWQPILTAGTVLPAFFVIGLIFIPIGIGLYVTSNNIREFEIDYTGTDISDPCFNCSQSFSWNNTRPCTCALDFSLEQPFESNVFMYYGLSNFYQNHRRYVKSRDDSQLNGDINSLKNPSKECEPYARHDKVPIAPCGAIANSMFNDTLDLYYIDPNGTKILIPLTKKGIAWWTDKHVKFRNPGNNPNLTVAFQGTSKPINWNKPIYELDSDDENNGFINEDFIVWMRTAALPTFRKLYRIIQKKNNMTPTLPRGNYTLEVTYIRSFEGRKRVILSTISWMGGKNPFLGIAYITVGSVCFFLGALQQVSLRTLSSSTRRQVQNKVPEKQKHFQEDNGIPVHLKGGVSDAILYRATMTLTIVGKKFLGLFRQLIGGSMVFYEIKGIFDLSSSTQHLNVALANVALAKNQTWENNINSAPFMSI</sequence>
<name>A0ACC2GZN1_DALPE</name>
<accession>A0ACC2GZN1</accession>